<gene>
    <name evidence="3" type="ORF">BOVATA_042010</name>
</gene>
<dbReference type="Proteomes" id="UP000236319">
    <property type="component" value="Unassembled WGS sequence"/>
</dbReference>
<feature type="signal peptide" evidence="2">
    <location>
        <begin position="1"/>
        <end position="32"/>
    </location>
</feature>
<dbReference type="GO" id="GO:0016255">
    <property type="term" value="P:attachment of GPI anchor to protein"/>
    <property type="evidence" value="ECO:0007669"/>
    <property type="project" value="InterPro"/>
</dbReference>
<evidence type="ECO:0000313" key="3">
    <source>
        <dbReference type="EMBL" id="GBE62708.1"/>
    </source>
</evidence>
<accession>A0A2H6KI91</accession>
<dbReference type="OrthoDB" id="192611at2759"/>
<dbReference type="GO" id="GO:0042765">
    <property type="term" value="C:GPI-anchor transamidase complex"/>
    <property type="evidence" value="ECO:0007669"/>
    <property type="project" value="InterPro"/>
</dbReference>
<protein>
    <submittedName>
        <fullName evidence="3">GPI-anchor transamidase</fullName>
    </submittedName>
</protein>
<dbReference type="VEuPathDB" id="PiroplasmaDB:BOVATA_042010"/>
<dbReference type="EMBL" id="BDSA01000006">
    <property type="protein sequence ID" value="GBE62708.1"/>
    <property type="molecule type" value="Genomic_DNA"/>
</dbReference>
<dbReference type="RefSeq" id="XP_028868951.1">
    <property type="nucleotide sequence ID" value="XM_029013118.1"/>
</dbReference>
<evidence type="ECO:0000313" key="4">
    <source>
        <dbReference type="Proteomes" id="UP000236319"/>
    </source>
</evidence>
<evidence type="ECO:0000256" key="2">
    <source>
        <dbReference type="SAM" id="SignalP"/>
    </source>
</evidence>
<feature type="chain" id="PRO_5014127656" evidence="2">
    <location>
        <begin position="33"/>
        <end position="512"/>
    </location>
</feature>
<dbReference type="GeneID" id="39876478"/>
<keyword evidence="4" id="KW-1185">Reference proteome</keyword>
<sequence>MEEISSFGKDNWISHKMLFPVILLSLLQIAGCKEYLGGSIATIGPDTFGILPQYHKLLAENTVNYQGTFKNSAYAKGKTDIRQIEVAMLLKYKEVNAILLSTSRFYYNYRHVGNLVAMASALYKLGLLPRQQLLSLAPETCLCHPTNTFPGRIYVNKSVDVTDYKDEVLNDITNYFLEHMYIPLRSSGLRLDSLRFLLTQRFPRKFPQSSRLATKYRVELDDVDGHLDLPTQFVYMTGHGGDRYFQFQAKDVLSANEIELYMTEFFIKHPKVHTFMISDTCQASTLFEGLSDQDPMAWVASSPRGISSYSYNANSQLTVSPVGKFTYYVVGFFTSVAKGIKERKDRAAISRFSFNQLKRHMERHCPEEMSVFHANASILGVTSGDAGQLTPTNNDTSSKSDTRKVYLGEFLFNYRVAYFNPYSWPLVISSIAGDIVALKGQTYEAFNLNTTEALNVNRYRLDAKMGENGLFVRTADESSGLSIVLAVLLCVSAIVLATVRDPVTVGSPSVWQ</sequence>
<organism evidence="3 4">
    <name type="scientific">Babesia ovata</name>
    <dbReference type="NCBI Taxonomy" id="189622"/>
    <lineage>
        <taxon>Eukaryota</taxon>
        <taxon>Sar</taxon>
        <taxon>Alveolata</taxon>
        <taxon>Apicomplexa</taxon>
        <taxon>Aconoidasida</taxon>
        <taxon>Piroplasmida</taxon>
        <taxon>Babesiidae</taxon>
        <taxon>Babesia</taxon>
    </lineage>
</organism>
<dbReference type="InterPro" id="IPR028361">
    <property type="entry name" value="GPI_transamidase"/>
</dbReference>
<dbReference type="PANTHER" id="PTHR48067">
    <property type="entry name" value="GPI-ANCHOR TRANSAMIDASE"/>
    <property type="match status" value="1"/>
</dbReference>
<proteinExistence type="predicted"/>
<dbReference type="GO" id="GO:0003923">
    <property type="term" value="F:GPI-anchor transamidase activity"/>
    <property type="evidence" value="ECO:0007669"/>
    <property type="project" value="InterPro"/>
</dbReference>
<evidence type="ECO:0000256" key="1">
    <source>
        <dbReference type="ARBA" id="ARBA00022729"/>
    </source>
</evidence>
<dbReference type="Gene3D" id="3.40.50.1460">
    <property type="match status" value="1"/>
</dbReference>
<reference evidence="3 4" key="1">
    <citation type="journal article" date="2017" name="BMC Genomics">
        <title>Whole-genome assembly of Babesia ovata and comparative genomics between closely related pathogens.</title>
        <authorList>
            <person name="Yamagishi J."/>
            <person name="Asada M."/>
            <person name="Hakimi H."/>
            <person name="Tanaka T.Q."/>
            <person name="Sugimoto C."/>
            <person name="Kawazu S."/>
        </authorList>
    </citation>
    <scope>NUCLEOTIDE SEQUENCE [LARGE SCALE GENOMIC DNA]</scope>
    <source>
        <strain evidence="3 4">Miyake</strain>
    </source>
</reference>
<comment type="caution">
    <text evidence="3">The sequence shown here is derived from an EMBL/GenBank/DDBJ whole genome shotgun (WGS) entry which is preliminary data.</text>
</comment>
<dbReference type="AlphaFoldDB" id="A0A2H6KI91"/>
<name>A0A2H6KI91_9APIC</name>
<dbReference type="PANTHER" id="PTHR48067:SF1">
    <property type="entry name" value="GPI-ANCHOR TRANSAMIDASE"/>
    <property type="match status" value="1"/>
</dbReference>
<keyword evidence="1 2" id="KW-0732">Signal</keyword>